<reference evidence="2 3" key="1">
    <citation type="journal article" date="2016" name="Fungal Biol.">
        <title>The genome of Xylona heveae provides a window into fungal endophytism.</title>
        <authorList>
            <person name="Gazis R."/>
            <person name="Kuo A."/>
            <person name="Riley R."/>
            <person name="LaButti K."/>
            <person name="Lipzen A."/>
            <person name="Lin J."/>
            <person name="Amirebrahimi M."/>
            <person name="Hesse C.N."/>
            <person name="Spatafora J.W."/>
            <person name="Henrissat B."/>
            <person name="Hainaut M."/>
            <person name="Grigoriev I.V."/>
            <person name="Hibbett D.S."/>
        </authorList>
    </citation>
    <scope>NUCLEOTIDE SEQUENCE [LARGE SCALE GENOMIC DNA]</scope>
    <source>
        <strain evidence="2 3">TC161</strain>
    </source>
</reference>
<name>A0A165FV08_XYLHT</name>
<evidence type="ECO:0000256" key="1">
    <source>
        <dbReference type="SAM" id="Phobius"/>
    </source>
</evidence>
<keyword evidence="1" id="KW-0472">Membrane</keyword>
<keyword evidence="3" id="KW-1185">Reference proteome</keyword>
<dbReference type="AlphaFoldDB" id="A0A165FV08"/>
<dbReference type="RefSeq" id="XP_018186968.1">
    <property type="nucleotide sequence ID" value="XM_018329494.1"/>
</dbReference>
<dbReference type="EMBL" id="KV407461">
    <property type="protein sequence ID" value="KZF21413.1"/>
    <property type="molecule type" value="Genomic_DNA"/>
</dbReference>
<keyword evidence="1" id="KW-0812">Transmembrane</keyword>
<dbReference type="InParanoid" id="A0A165FV08"/>
<proteinExistence type="predicted"/>
<gene>
    <name evidence="2" type="ORF">L228DRAFT_171799</name>
</gene>
<evidence type="ECO:0000313" key="3">
    <source>
        <dbReference type="Proteomes" id="UP000076632"/>
    </source>
</evidence>
<sequence length="81" mass="9005">MMRGKRDAFPPLLSLALTIHDVCLLVILTVYGNCMIGRRLETRAGSCKEQILPGTRVSLLDAKINLKLTRSPGGRCRMARH</sequence>
<keyword evidence="1" id="KW-1133">Transmembrane helix</keyword>
<dbReference type="Proteomes" id="UP000076632">
    <property type="component" value="Unassembled WGS sequence"/>
</dbReference>
<accession>A0A165FV08</accession>
<protein>
    <submittedName>
        <fullName evidence="2">Uncharacterized protein</fullName>
    </submittedName>
</protein>
<evidence type="ECO:0000313" key="2">
    <source>
        <dbReference type="EMBL" id="KZF21413.1"/>
    </source>
</evidence>
<organism evidence="2 3">
    <name type="scientific">Xylona heveae (strain CBS 132557 / TC161)</name>
    <dbReference type="NCBI Taxonomy" id="1328760"/>
    <lineage>
        <taxon>Eukaryota</taxon>
        <taxon>Fungi</taxon>
        <taxon>Dikarya</taxon>
        <taxon>Ascomycota</taxon>
        <taxon>Pezizomycotina</taxon>
        <taxon>Xylonomycetes</taxon>
        <taxon>Xylonales</taxon>
        <taxon>Xylonaceae</taxon>
        <taxon>Xylona</taxon>
    </lineage>
</organism>
<dbReference type="GeneID" id="28894631"/>
<feature type="transmembrane region" description="Helical" evidence="1">
    <location>
        <begin position="12"/>
        <end position="32"/>
    </location>
</feature>